<evidence type="ECO:0000259" key="9">
    <source>
        <dbReference type="Pfam" id="PF00534"/>
    </source>
</evidence>
<dbReference type="InterPro" id="IPR013534">
    <property type="entry name" value="Starch_synth_cat_dom"/>
</dbReference>
<dbReference type="InterPro" id="IPR001296">
    <property type="entry name" value="Glyco_trans_1"/>
</dbReference>
<feature type="binding site" evidence="8">
    <location>
        <position position="15"/>
    </location>
    <ligand>
        <name>ADP-alpha-D-glucose</name>
        <dbReference type="ChEBI" id="CHEBI:57498"/>
    </ligand>
</feature>
<gene>
    <name evidence="12" type="primary">glgA1</name>
    <name evidence="8" type="synonym">glgA</name>
    <name evidence="11" type="ORF">CLV79_11342</name>
    <name evidence="12" type="ORF">LOS8367_00490</name>
</gene>
<evidence type="ECO:0000313" key="14">
    <source>
        <dbReference type="Proteomes" id="UP000240624"/>
    </source>
</evidence>
<reference evidence="11 14" key="2">
    <citation type="submission" date="2018-03" db="EMBL/GenBank/DDBJ databases">
        <title>Genomic Encyclopedia of Archaeal and Bacterial Type Strains, Phase II (KMG-II): from individual species to whole genera.</title>
        <authorList>
            <person name="Goeker M."/>
        </authorList>
    </citation>
    <scope>NUCLEOTIDE SEQUENCE [LARGE SCALE GENOMIC DNA]</scope>
    <source>
        <strain evidence="11 14">DSM 29956</strain>
    </source>
</reference>
<evidence type="ECO:0000313" key="13">
    <source>
        <dbReference type="Proteomes" id="UP000193495"/>
    </source>
</evidence>
<dbReference type="GO" id="GO:0005829">
    <property type="term" value="C:cytosol"/>
    <property type="evidence" value="ECO:0007669"/>
    <property type="project" value="TreeGrafter"/>
</dbReference>
<feature type="domain" description="Starch synthase catalytic" evidence="10">
    <location>
        <begin position="2"/>
        <end position="239"/>
    </location>
</feature>
<feature type="domain" description="Glycosyl transferase family 1" evidence="9">
    <location>
        <begin position="293"/>
        <end position="441"/>
    </location>
</feature>
<comment type="catalytic activity">
    <reaction evidence="1 8">
        <text>[(1-&gt;4)-alpha-D-glucosyl](n) + ADP-alpha-D-glucose = [(1-&gt;4)-alpha-D-glucosyl](n+1) + ADP + H(+)</text>
        <dbReference type="Rhea" id="RHEA:18189"/>
        <dbReference type="Rhea" id="RHEA-COMP:9584"/>
        <dbReference type="Rhea" id="RHEA-COMP:9587"/>
        <dbReference type="ChEBI" id="CHEBI:15378"/>
        <dbReference type="ChEBI" id="CHEBI:15444"/>
        <dbReference type="ChEBI" id="CHEBI:57498"/>
        <dbReference type="ChEBI" id="CHEBI:456216"/>
        <dbReference type="EC" id="2.4.1.21"/>
    </reaction>
</comment>
<dbReference type="Proteomes" id="UP000193495">
    <property type="component" value="Unassembled WGS sequence"/>
</dbReference>
<accession>A0A1X6YFK4</accession>
<dbReference type="CDD" id="cd03791">
    <property type="entry name" value="GT5_Glycogen_synthase_DULL1-like"/>
    <property type="match status" value="1"/>
</dbReference>
<evidence type="ECO:0000256" key="6">
    <source>
        <dbReference type="ARBA" id="ARBA00022679"/>
    </source>
</evidence>
<dbReference type="EMBL" id="PYGB01000013">
    <property type="protein sequence ID" value="PSK82158.1"/>
    <property type="molecule type" value="Genomic_DNA"/>
</dbReference>
<dbReference type="HAMAP" id="MF_00484">
    <property type="entry name" value="Glycogen_synth"/>
    <property type="match status" value="1"/>
</dbReference>
<sequence length="479" mass="50973">MRVLSVASECAPLVKTGGLADVAGALPAALRAEAVEMRTILPGYPAVMAALAADAVQVMTEHDLFGGPARVLAGQAAGLDLFVIDAPHLYRREGSIYLGPDGQDWPDNPERFAALSLVAARIGTEGVTLGGQLWQPQILHCHDWQAGFVPDYLAQAGGDCATVLTIHNIAFQGLTGHHMIEPLRLPRSRFHAEGFEYYGKLSALKAGLMRADRLTTVSPTYAAELMRSEFGMGLDGVMRARRRDLSGILNGIDETAWNPANDPHVPEGYRHPAGKIPNRDALRAEMGLPDSAGPLCCVVSRLTEQKGLDLLLEALPTLLDRGGQLALLGSGDKALEQAFRDAAREDGVAVRIGYDEALSHRLIAGADAILVPSRFEPCGLTQLYGLRYGTIPVVALTGGLADTVINASPAALDRGVATGIQFHPVAADPLAVALDRLCDLYAQPDIWAQMQANAMRQPVGWASSARAYAALYRDAIATA</sequence>
<evidence type="ECO:0000256" key="3">
    <source>
        <dbReference type="ARBA" id="ARBA00004964"/>
    </source>
</evidence>
<dbReference type="SUPFAM" id="SSF53756">
    <property type="entry name" value="UDP-Glycosyltransferase/glycogen phosphorylase"/>
    <property type="match status" value="1"/>
</dbReference>
<dbReference type="PANTHER" id="PTHR45825:SF11">
    <property type="entry name" value="ALPHA AMYLASE DOMAIN-CONTAINING PROTEIN"/>
    <property type="match status" value="1"/>
</dbReference>
<keyword evidence="7 8" id="KW-0320">Glycogen biosynthesis</keyword>
<evidence type="ECO:0000256" key="8">
    <source>
        <dbReference type="HAMAP-Rule" id="MF_00484"/>
    </source>
</evidence>
<dbReference type="PANTHER" id="PTHR45825">
    <property type="entry name" value="GRANULE-BOUND STARCH SYNTHASE 1, CHLOROPLASTIC/AMYLOPLASTIC"/>
    <property type="match status" value="1"/>
</dbReference>
<keyword evidence="14" id="KW-1185">Reference proteome</keyword>
<protein>
    <recommendedName>
        <fullName evidence="8">Glycogen synthase</fullName>
        <ecNumber evidence="8">2.4.1.21</ecNumber>
    </recommendedName>
    <alternativeName>
        <fullName evidence="8">Starch [bacterial glycogen] synthase</fullName>
    </alternativeName>
</protein>
<evidence type="ECO:0000256" key="7">
    <source>
        <dbReference type="ARBA" id="ARBA00023056"/>
    </source>
</evidence>
<dbReference type="InterPro" id="IPR011835">
    <property type="entry name" value="GS/SS"/>
</dbReference>
<dbReference type="Proteomes" id="UP000240624">
    <property type="component" value="Unassembled WGS sequence"/>
</dbReference>
<evidence type="ECO:0000313" key="11">
    <source>
        <dbReference type="EMBL" id="PSK82158.1"/>
    </source>
</evidence>
<dbReference type="EC" id="2.4.1.21" evidence="8"/>
<dbReference type="NCBIfam" id="TIGR02095">
    <property type="entry name" value="glgA"/>
    <property type="match status" value="1"/>
</dbReference>
<evidence type="ECO:0000256" key="5">
    <source>
        <dbReference type="ARBA" id="ARBA00022676"/>
    </source>
</evidence>
<keyword evidence="5 8" id="KW-0328">Glycosyltransferase</keyword>
<dbReference type="Pfam" id="PF08323">
    <property type="entry name" value="Glyco_transf_5"/>
    <property type="match status" value="1"/>
</dbReference>
<dbReference type="GO" id="GO:0009011">
    <property type="term" value="F:alpha-1,4-glucan glucosyltransferase (ADP-glucose donor) activity"/>
    <property type="evidence" value="ECO:0007669"/>
    <property type="project" value="UniProtKB-UniRule"/>
</dbReference>
<evidence type="ECO:0000256" key="1">
    <source>
        <dbReference type="ARBA" id="ARBA00001478"/>
    </source>
</evidence>
<dbReference type="RefSeq" id="WP_085894839.1">
    <property type="nucleotide sequence ID" value="NZ_FWFY01000001.1"/>
</dbReference>
<name>A0A1X6YFK4_9RHOB</name>
<dbReference type="NCBIfam" id="NF001899">
    <property type="entry name" value="PRK00654.1-2"/>
    <property type="match status" value="1"/>
</dbReference>
<dbReference type="GO" id="GO:0004373">
    <property type="term" value="F:alpha-1,4-glucan glucosyltransferase (UDP-glucose donor) activity"/>
    <property type="evidence" value="ECO:0007669"/>
    <property type="project" value="InterPro"/>
</dbReference>
<dbReference type="EMBL" id="FWFY01000001">
    <property type="protein sequence ID" value="SLN19847.1"/>
    <property type="molecule type" value="Genomic_DNA"/>
</dbReference>
<dbReference type="Pfam" id="PF00534">
    <property type="entry name" value="Glycos_transf_1"/>
    <property type="match status" value="1"/>
</dbReference>
<dbReference type="AlphaFoldDB" id="A0A1X6YFK4"/>
<proteinExistence type="inferred from homology"/>
<comment type="function">
    <text evidence="2 8">Synthesizes alpha-1,4-glucan chains using ADP-glucose.</text>
</comment>
<comment type="similarity">
    <text evidence="4 8">Belongs to the glycosyltransferase 1 family. Bacterial/plant glycogen synthase subfamily.</text>
</comment>
<dbReference type="Gene3D" id="3.40.50.2000">
    <property type="entry name" value="Glycogen Phosphorylase B"/>
    <property type="match status" value="2"/>
</dbReference>
<dbReference type="UniPathway" id="UPA00164"/>
<comment type="pathway">
    <text evidence="3 8">Glycan biosynthesis; glycogen biosynthesis.</text>
</comment>
<evidence type="ECO:0000256" key="4">
    <source>
        <dbReference type="ARBA" id="ARBA00010281"/>
    </source>
</evidence>
<organism evidence="12 13">
    <name type="scientific">Limimaricola soesokkakensis</name>
    <dbReference type="NCBI Taxonomy" id="1343159"/>
    <lineage>
        <taxon>Bacteria</taxon>
        <taxon>Pseudomonadati</taxon>
        <taxon>Pseudomonadota</taxon>
        <taxon>Alphaproteobacteria</taxon>
        <taxon>Rhodobacterales</taxon>
        <taxon>Paracoccaceae</taxon>
        <taxon>Limimaricola</taxon>
    </lineage>
</organism>
<dbReference type="GO" id="GO:0005978">
    <property type="term" value="P:glycogen biosynthetic process"/>
    <property type="evidence" value="ECO:0007669"/>
    <property type="project" value="UniProtKB-UniRule"/>
</dbReference>
<evidence type="ECO:0000259" key="10">
    <source>
        <dbReference type="Pfam" id="PF08323"/>
    </source>
</evidence>
<dbReference type="OrthoDB" id="9808590at2"/>
<keyword evidence="6 8" id="KW-0808">Transferase</keyword>
<evidence type="ECO:0000313" key="12">
    <source>
        <dbReference type="EMBL" id="SLN19847.1"/>
    </source>
</evidence>
<evidence type="ECO:0000256" key="2">
    <source>
        <dbReference type="ARBA" id="ARBA00002764"/>
    </source>
</evidence>
<reference evidence="12 13" key="1">
    <citation type="submission" date="2017-03" db="EMBL/GenBank/DDBJ databases">
        <authorList>
            <person name="Afonso C.L."/>
            <person name="Miller P.J."/>
            <person name="Scott M.A."/>
            <person name="Spackman E."/>
            <person name="Goraichik I."/>
            <person name="Dimitrov K.M."/>
            <person name="Suarez D.L."/>
            <person name="Swayne D.E."/>
        </authorList>
    </citation>
    <scope>NUCLEOTIDE SEQUENCE [LARGE SCALE GENOMIC DNA]</scope>
    <source>
        <strain evidence="12 13">CECT 8367</strain>
    </source>
</reference>